<dbReference type="GO" id="GO:0003677">
    <property type="term" value="F:DNA binding"/>
    <property type="evidence" value="ECO:0007669"/>
    <property type="project" value="InterPro"/>
</dbReference>
<comment type="caution">
    <text evidence="2">The sequence shown here is derived from an EMBL/GenBank/DDBJ whole genome shotgun (WGS) entry which is preliminary data.</text>
</comment>
<name>A0AAW6U498_9BACT</name>
<dbReference type="InterPro" id="IPR041657">
    <property type="entry name" value="HTH_17"/>
</dbReference>
<protein>
    <submittedName>
        <fullName evidence="2">Helix-turn-helix domain-containing protein</fullName>
    </submittedName>
</protein>
<evidence type="ECO:0000313" key="2">
    <source>
        <dbReference type="EMBL" id="MDI6450504.1"/>
    </source>
</evidence>
<dbReference type="RefSeq" id="WP_349245914.1">
    <property type="nucleotide sequence ID" value="NZ_JASCXX010000021.1"/>
</dbReference>
<dbReference type="InterPro" id="IPR010093">
    <property type="entry name" value="SinI_DNA-bd"/>
</dbReference>
<reference evidence="2" key="1">
    <citation type="submission" date="2023-05" db="EMBL/GenBank/DDBJ databases">
        <title>Anaerotaeda fermentans gen. nov., sp. nov., a novel anaerobic planctomycete of the new family within the order Sedimentisphaerales isolated from Taman Peninsula, Russia.</title>
        <authorList>
            <person name="Khomyakova M.A."/>
            <person name="Merkel A.Y."/>
            <person name="Slobodkin A.I."/>
        </authorList>
    </citation>
    <scope>NUCLEOTIDE SEQUENCE</scope>
    <source>
        <strain evidence="2">M17dextr</strain>
    </source>
</reference>
<dbReference type="SUPFAM" id="SSF46955">
    <property type="entry name" value="Putative DNA-binding domain"/>
    <property type="match status" value="1"/>
</dbReference>
<sequence length="100" mass="11732">MNQGKLDIVILIPQSTYKTVQNKELWRGLTMFHHRNEHTIEPMLLTARQAARILSISERTLWSLTKDRQIPAVRIGRAVRYDPGDLRRWINLVKDPQKTS</sequence>
<keyword evidence="3" id="KW-1185">Reference proteome</keyword>
<accession>A0AAW6U498</accession>
<dbReference type="Proteomes" id="UP001431776">
    <property type="component" value="Unassembled WGS sequence"/>
</dbReference>
<evidence type="ECO:0000259" key="1">
    <source>
        <dbReference type="Pfam" id="PF12728"/>
    </source>
</evidence>
<evidence type="ECO:0000313" key="3">
    <source>
        <dbReference type="Proteomes" id="UP001431776"/>
    </source>
</evidence>
<gene>
    <name evidence="2" type="ORF">QJ522_15695</name>
</gene>
<dbReference type="EMBL" id="JASCXX010000021">
    <property type="protein sequence ID" value="MDI6450504.1"/>
    <property type="molecule type" value="Genomic_DNA"/>
</dbReference>
<dbReference type="InterPro" id="IPR009061">
    <property type="entry name" value="DNA-bd_dom_put_sf"/>
</dbReference>
<dbReference type="Pfam" id="PF12728">
    <property type="entry name" value="HTH_17"/>
    <property type="match status" value="1"/>
</dbReference>
<dbReference type="AlphaFoldDB" id="A0AAW6U498"/>
<organism evidence="2 3">
    <name type="scientific">Anaerobaca lacustris</name>
    <dbReference type="NCBI Taxonomy" id="3044600"/>
    <lineage>
        <taxon>Bacteria</taxon>
        <taxon>Pseudomonadati</taxon>
        <taxon>Planctomycetota</taxon>
        <taxon>Phycisphaerae</taxon>
        <taxon>Sedimentisphaerales</taxon>
        <taxon>Anaerobacaceae</taxon>
        <taxon>Anaerobaca</taxon>
    </lineage>
</organism>
<feature type="domain" description="Helix-turn-helix" evidence="1">
    <location>
        <begin position="44"/>
        <end position="91"/>
    </location>
</feature>
<proteinExistence type="predicted"/>
<dbReference type="NCBIfam" id="TIGR01764">
    <property type="entry name" value="excise"/>
    <property type="match status" value="1"/>
</dbReference>